<dbReference type="AlphaFoldDB" id="A0A4V3XIK5"/>
<dbReference type="Pfam" id="PF00149">
    <property type="entry name" value="Metallophos"/>
    <property type="match status" value="1"/>
</dbReference>
<feature type="domain" description="Calcineurin-like phosphoesterase" evidence="1">
    <location>
        <begin position="46"/>
        <end position="226"/>
    </location>
</feature>
<dbReference type="OrthoDB" id="630188at2759"/>
<dbReference type="InterPro" id="IPR004843">
    <property type="entry name" value="Calcineurin-like_PHP"/>
</dbReference>
<dbReference type="EMBL" id="SGPM01000120">
    <property type="protein sequence ID" value="THH29513.1"/>
    <property type="molecule type" value="Genomic_DNA"/>
</dbReference>
<dbReference type="InterPro" id="IPR051693">
    <property type="entry name" value="UPF0046_metallophosphoest"/>
</dbReference>
<evidence type="ECO:0000259" key="1">
    <source>
        <dbReference type="Pfam" id="PF00149"/>
    </source>
</evidence>
<dbReference type="GO" id="GO:0016787">
    <property type="term" value="F:hydrolase activity"/>
    <property type="evidence" value="ECO:0007669"/>
    <property type="project" value="InterPro"/>
</dbReference>
<name>A0A4V3XIK5_9APHY</name>
<dbReference type="PANTHER" id="PTHR12905">
    <property type="entry name" value="METALLOPHOSPHOESTERASE"/>
    <property type="match status" value="1"/>
</dbReference>
<dbReference type="CDD" id="cd07379">
    <property type="entry name" value="MPP_239FB"/>
    <property type="match status" value="1"/>
</dbReference>
<proteinExistence type="predicted"/>
<comment type="caution">
    <text evidence="2">The sequence shown here is derived from an EMBL/GenBank/DDBJ whole genome shotgun (WGS) entry which is preliminary data.</text>
</comment>
<dbReference type="SUPFAM" id="SSF56300">
    <property type="entry name" value="Metallo-dependent phosphatases"/>
    <property type="match status" value="1"/>
</dbReference>
<evidence type="ECO:0000313" key="2">
    <source>
        <dbReference type="EMBL" id="THH29513.1"/>
    </source>
</evidence>
<dbReference type="InterPro" id="IPR029052">
    <property type="entry name" value="Metallo-depent_PP-like"/>
</dbReference>
<reference evidence="2 3" key="1">
    <citation type="submission" date="2019-02" db="EMBL/GenBank/DDBJ databases">
        <title>Genome sequencing of the rare red list fungi Antrodiella citrinella (Flaviporus citrinellus).</title>
        <authorList>
            <person name="Buettner E."/>
            <person name="Kellner H."/>
        </authorList>
    </citation>
    <scope>NUCLEOTIDE SEQUENCE [LARGE SCALE GENOMIC DNA]</scope>
    <source>
        <strain evidence="2 3">DSM 108506</strain>
    </source>
</reference>
<gene>
    <name evidence="2" type="ORF">EUX98_g4664</name>
</gene>
<keyword evidence="3" id="KW-1185">Reference proteome</keyword>
<organism evidence="2 3">
    <name type="scientific">Antrodiella citrinella</name>
    <dbReference type="NCBI Taxonomy" id="2447956"/>
    <lineage>
        <taxon>Eukaryota</taxon>
        <taxon>Fungi</taxon>
        <taxon>Dikarya</taxon>
        <taxon>Basidiomycota</taxon>
        <taxon>Agaricomycotina</taxon>
        <taxon>Agaricomycetes</taxon>
        <taxon>Polyporales</taxon>
        <taxon>Steccherinaceae</taxon>
        <taxon>Antrodiella</taxon>
    </lineage>
</organism>
<evidence type="ECO:0000313" key="3">
    <source>
        <dbReference type="Proteomes" id="UP000308730"/>
    </source>
</evidence>
<dbReference type="PANTHER" id="PTHR12905:SF0">
    <property type="entry name" value="CALCINEURIN-LIKE PHOSPHOESTERASE DOMAIN-CONTAINING PROTEIN"/>
    <property type="match status" value="1"/>
</dbReference>
<sequence>MSSLNSPTAVVHLRYDLSDLPAKPGPEWTRFVCLSDTHCRTFPVPPGDVLLHSGDLTHVGTLSEFDSALRWLQGLPHPHKIVIAGNHDISLHDHDSWYDDNYSRWHRGKENTKRVRQRMQDARQVGIVYLQEETYQFQVKPDGRTWSVYGFPWSPHHRNWAFNYQRGPEGDQLISTIPKTDILLTHAPPFDILDIGRGNEHAGCHALAGRVSMLQPQLHVFGHIHEHHGALIREWTQSASPSDARTAFVNAANMPSGPMSVTSNGKVPFGRGVYSPVIVDLYDSPDAVLDV</sequence>
<dbReference type="Proteomes" id="UP000308730">
    <property type="component" value="Unassembled WGS sequence"/>
</dbReference>
<protein>
    <recommendedName>
        <fullName evidence="1">Calcineurin-like phosphoesterase domain-containing protein</fullName>
    </recommendedName>
</protein>
<dbReference type="Gene3D" id="3.60.21.10">
    <property type="match status" value="1"/>
</dbReference>
<accession>A0A4V3XIK5</accession>